<accession>A0A4Y7TCI2</accession>
<protein>
    <submittedName>
        <fullName evidence="1">Uncharacterized protein</fullName>
    </submittedName>
</protein>
<feature type="non-terminal residue" evidence="1">
    <location>
        <position position="74"/>
    </location>
</feature>
<evidence type="ECO:0000313" key="2">
    <source>
        <dbReference type="Proteomes" id="UP000298030"/>
    </source>
</evidence>
<name>A0A4Y7TCI2_COPMI</name>
<dbReference type="EMBL" id="QPFP01000019">
    <property type="protein sequence ID" value="TEB31259.1"/>
    <property type="molecule type" value="Genomic_DNA"/>
</dbReference>
<evidence type="ECO:0000313" key="1">
    <source>
        <dbReference type="EMBL" id="TEB31259.1"/>
    </source>
</evidence>
<organism evidence="1 2">
    <name type="scientific">Coprinellus micaceus</name>
    <name type="common">Glistening ink-cap mushroom</name>
    <name type="synonym">Coprinus micaceus</name>
    <dbReference type="NCBI Taxonomy" id="71717"/>
    <lineage>
        <taxon>Eukaryota</taxon>
        <taxon>Fungi</taxon>
        <taxon>Dikarya</taxon>
        <taxon>Basidiomycota</taxon>
        <taxon>Agaricomycotina</taxon>
        <taxon>Agaricomycetes</taxon>
        <taxon>Agaricomycetidae</taxon>
        <taxon>Agaricales</taxon>
        <taxon>Agaricineae</taxon>
        <taxon>Psathyrellaceae</taxon>
        <taxon>Coprinellus</taxon>
    </lineage>
</organism>
<sequence length="74" mass="8662">MEVWRGLGPRTDLVARFKRAFELRIDSTHSSVRPSQIRKGESDIVQSIEIDFNESPDRSCKRKGAYYCDKRLMK</sequence>
<keyword evidence="2" id="KW-1185">Reference proteome</keyword>
<comment type="caution">
    <text evidence="1">The sequence shown here is derived from an EMBL/GenBank/DDBJ whole genome shotgun (WGS) entry which is preliminary data.</text>
</comment>
<dbReference type="Proteomes" id="UP000298030">
    <property type="component" value="Unassembled WGS sequence"/>
</dbReference>
<proteinExistence type="predicted"/>
<dbReference type="AlphaFoldDB" id="A0A4Y7TCI2"/>
<gene>
    <name evidence="1" type="ORF">FA13DRAFT_1732702</name>
</gene>
<reference evidence="1 2" key="1">
    <citation type="journal article" date="2019" name="Nat. Ecol. Evol.">
        <title>Megaphylogeny resolves global patterns of mushroom evolution.</title>
        <authorList>
            <person name="Varga T."/>
            <person name="Krizsan K."/>
            <person name="Foldi C."/>
            <person name="Dima B."/>
            <person name="Sanchez-Garcia M."/>
            <person name="Sanchez-Ramirez S."/>
            <person name="Szollosi G.J."/>
            <person name="Szarkandi J.G."/>
            <person name="Papp V."/>
            <person name="Albert L."/>
            <person name="Andreopoulos W."/>
            <person name="Angelini C."/>
            <person name="Antonin V."/>
            <person name="Barry K.W."/>
            <person name="Bougher N.L."/>
            <person name="Buchanan P."/>
            <person name="Buyck B."/>
            <person name="Bense V."/>
            <person name="Catcheside P."/>
            <person name="Chovatia M."/>
            <person name="Cooper J."/>
            <person name="Damon W."/>
            <person name="Desjardin D."/>
            <person name="Finy P."/>
            <person name="Geml J."/>
            <person name="Haridas S."/>
            <person name="Hughes K."/>
            <person name="Justo A."/>
            <person name="Karasinski D."/>
            <person name="Kautmanova I."/>
            <person name="Kiss B."/>
            <person name="Kocsube S."/>
            <person name="Kotiranta H."/>
            <person name="LaButti K.M."/>
            <person name="Lechner B.E."/>
            <person name="Liimatainen K."/>
            <person name="Lipzen A."/>
            <person name="Lukacs Z."/>
            <person name="Mihaltcheva S."/>
            <person name="Morgado L.N."/>
            <person name="Niskanen T."/>
            <person name="Noordeloos M.E."/>
            <person name="Ohm R.A."/>
            <person name="Ortiz-Santana B."/>
            <person name="Ovrebo C."/>
            <person name="Racz N."/>
            <person name="Riley R."/>
            <person name="Savchenko A."/>
            <person name="Shiryaev A."/>
            <person name="Soop K."/>
            <person name="Spirin V."/>
            <person name="Szebenyi C."/>
            <person name="Tomsovsky M."/>
            <person name="Tulloss R.E."/>
            <person name="Uehling J."/>
            <person name="Grigoriev I.V."/>
            <person name="Vagvolgyi C."/>
            <person name="Papp T."/>
            <person name="Martin F.M."/>
            <person name="Miettinen O."/>
            <person name="Hibbett D.S."/>
            <person name="Nagy L.G."/>
        </authorList>
    </citation>
    <scope>NUCLEOTIDE SEQUENCE [LARGE SCALE GENOMIC DNA]</scope>
    <source>
        <strain evidence="1 2">FP101781</strain>
    </source>
</reference>